<accession>A0A4R3MZ16</accession>
<dbReference type="InterPro" id="IPR020449">
    <property type="entry name" value="Tscrpt_reg_AraC-type_HTH"/>
</dbReference>
<dbReference type="GO" id="GO:0043565">
    <property type="term" value="F:sequence-specific DNA binding"/>
    <property type="evidence" value="ECO:0007669"/>
    <property type="project" value="InterPro"/>
</dbReference>
<dbReference type="SUPFAM" id="SSF46689">
    <property type="entry name" value="Homeodomain-like"/>
    <property type="match status" value="2"/>
</dbReference>
<evidence type="ECO:0000256" key="4">
    <source>
        <dbReference type="PROSITE-ProRule" id="PRU00169"/>
    </source>
</evidence>
<keyword evidence="2" id="KW-0238">DNA-binding</keyword>
<comment type="caution">
    <text evidence="7">The sequence shown here is derived from an EMBL/GenBank/DDBJ whole genome shotgun (WGS) entry which is preliminary data.</text>
</comment>
<dbReference type="InterPro" id="IPR018060">
    <property type="entry name" value="HTH_AraC"/>
</dbReference>
<dbReference type="PROSITE" id="PS00041">
    <property type="entry name" value="HTH_ARAC_FAMILY_1"/>
    <property type="match status" value="1"/>
</dbReference>
<feature type="domain" description="Response regulatory" evidence="6">
    <location>
        <begin position="2"/>
        <end position="118"/>
    </location>
</feature>
<dbReference type="GO" id="GO:0000160">
    <property type="term" value="P:phosphorelay signal transduction system"/>
    <property type="evidence" value="ECO:0007669"/>
    <property type="project" value="InterPro"/>
</dbReference>
<evidence type="ECO:0000256" key="2">
    <source>
        <dbReference type="ARBA" id="ARBA00023125"/>
    </source>
</evidence>
<dbReference type="Pfam" id="PF12833">
    <property type="entry name" value="HTH_18"/>
    <property type="match status" value="1"/>
</dbReference>
<gene>
    <name evidence="7" type="ORF">EDD68_11239</name>
</gene>
<evidence type="ECO:0000313" key="7">
    <source>
        <dbReference type="EMBL" id="TCT20911.1"/>
    </source>
</evidence>
<dbReference type="AlphaFoldDB" id="A0A4R3MZ16"/>
<dbReference type="RefSeq" id="WP_132371980.1">
    <property type="nucleotide sequence ID" value="NZ_SMAN01000012.1"/>
</dbReference>
<dbReference type="Pfam" id="PF00072">
    <property type="entry name" value="Response_reg"/>
    <property type="match status" value="1"/>
</dbReference>
<dbReference type="Pfam" id="PF17853">
    <property type="entry name" value="GGDEF_2"/>
    <property type="match status" value="1"/>
</dbReference>
<evidence type="ECO:0000259" key="6">
    <source>
        <dbReference type="PROSITE" id="PS50110"/>
    </source>
</evidence>
<dbReference type="InterPro" id="IPR018062">
    <property type="entry name" value="HTH_AraC-typ_CS"/>
</dbReference>
<dbReference type="EMBL" id="SMAN01000012">
    <property type="protein sequence ID" value="TCT20911.1"/>
    <property type="molecule type" value="Genomic_DNA"/>
</dbReference>
<dbReference type="OrthoDB" id="9788446at2"/>
<comment type="caution">
    <text evidence="4">Lacks conserved residue(s) required for the propagation of feature annotation.</text>
</comment>
<dbReference type="PROSITE" id="PS01124">
    <property type="entry name" value="HTH_ARAC_FAMILY_2"/>
    <property type="match status" value="1"/>
</dbReference>
<dbReference type="Gene3D" id="1.10.10.60">
    <property type="entry name" value="Homeodomain-like"/>
    <property type="match status" value="2"/>
</dbReference>
<dbReference type="GO" id="GO:0003700">
    <property type="term" value="F:DNA-binding transcription factor activity"/>
    <property type="evidence" value="ECO:0007669"/>
    <property type="project" value="InterPro"/>
</dbReference>
<evidence type="ECO:0000256" key="1">
    <source>
        <dbReference type="ARBA" id="ARBA00023015"/>
    </source>
</evidence>
<feature type="domain" description="HTH araC/xylS-type" evidence="5">
    <location>
        <begin position="416"/>
        <end position="514"/>
    </location>
</feature>
<dbReference type="InterPro" id="IPR001789">
    <property type="entry name" value="Sig_transdc_resp-reg_receiver"/>
</dbReference>
<organism evidence="7 8">
    <name type="scientific">Melghiribacillus thermohalophilus</name>
    <dbReference type="NCBI Taxonomy" id="1324956"/>
    <lineage>
        <taxon>Bacteria</taxon>
        <taxon>Bacillati</taxon>
        <taxon>Bacillota</taxon>
        <taxon>Bacilli</taxon>
        <taxon>Bacillales</taxon>
        <taxon>Bacillaceae</taxon>
        <taxon>Melghiribacillus</taxon>
    </lineage>
</organism>
<dbReference type="PROSITE" id="PS50110">
    <property type="entry name" value="RESPONSE_REGULATORY"/>
    <property type="match status" value="1"/>
</dbReference>
<proteinExistence type="predicted"/>
<dbReference type="SMART" id="SM00342">
    <property type="entry name" value="HTH_ARAC"/>
    <property type="match status" value="1"/>
</dbReference>
<evidence type="ECO:0000256" key="3">
    <source>
        <dbReference type="ARBA" id="ARBA00023163"/>
    </source>
</evidence>
<dbReference type="InterPro" id="IPR009057">
    <property type="entry name" value="Homeodomain-like_sf"/>
</dbReference>
<dbReference type="PANTHER" id="PTHR43280:SF10">
    <property type="entry name" value="REGULATORY PROTEIN POCR"/>
    <property type="match status" value="1"/>
</dbReference>
<dbReference type="Gene3D" id="3.40.50.2300">
    <property type="match status" value="1"/>
</dbReference>
<sequence length="523" mass="62273">MKYLIAERDDLERKGLRWLITSHQLPYSEMIEVREPERCIQHIQKKQPDVIVLELDMFTDDQLHFLENYFSQHDARLIAHTGRKTFDSAYRALKLCAGALFVKPFDTDEWIKTLRQLIRRTRKPSSEYWGTTDEWSDTSWIYHLLFGLPIDQDEMKNMTKHLPFERPPTTVVVLDVDEESRTSINPKELLDTVREHLAEYRPLVVYVERKIVLLFDLHSIAKDATVTNLEQIMLRFCRKVKTEYRFSLTAGIGNSYDHPKYLHQSYLEATQALDRRFYFGGNQVFSDRHPFILYRIDPFLSPEERDELLHYLEQTDRQGIKDWLYRLFGTFPDPSDRFPSPDDMRIKLTSVMANLRRFMLKKEYLTGAENQYRNVLERILNGEVLADIVQQLLYFCYQLCDLVEKRERTYQSLLVQQLIQYIQEHYAEPITLKDASRLIDRNPYYISHLFKQETGWTFSDYIQKTRVERAKGLLKTPRLKIHDIARQVGFEDPAYFSKVFKKWVQQTPREWKSKNSTSSAKSS</sequence>
<dbReference type="SUPFAM" id="SSF52172">
    <property type="entry name" value="CheY-like"/>
    <property type="match status" value="1"/>
</dbReference>
<keyword evidence="3" id="KW-0804">Transcription</keyword>
<dbReference type="PRINTS" id="PR00032">
    <property type="entry name" value="HTHARAC"/>
</dbReference>
<keyword evidence="8" id="KW-1185">Reference proteome</keyword>
<dbReference type="InterPro" id="IPR011006">
    <property type="entry name" value="CheY-like_superfamily"/>
</dbReference>
<reference evidence="7 8" key="1">
    <citation type="submission" date="2019-03" db="EMBL/GenBank/DDBJ databases">
        <title>Genomic Encyclopedia of Type Strains, Phase IV (KMG-IV): sequencing the most valuable type-strain genomes for metagenomic binning, comparative biology and taxonomic classification.</title>
        <authorList>
            <person name="Goeker M."/>
        </authorList>
    </citation>
    <scope>NUCLEOTIDE SEQUENCE [LARGE SCALE GENOMIC DNA]</scope>
    <source>
        <strain evidence="7 8">DSM 25894</strain>
    </source>
</reference>
<dbReference type="PANTHER" id="PTHR43280">
    <property type="entry name" value="ARAC-FAMILY TRANSCRIPTIONAL REGULATOR"/>
    <property type="match status" value="1"/>
</dbReference>
<keyword evidence="1" id="KW-0805">Transcription regulation</keyword>
<evidence type="ECO:0000259" key="5">
    <source>
        <dbReference type="PROSITE" id="PS01124"/>
    </source>
</evidence>
<dbReference type="InterPro" id="IPR041522">
    <property type="entry name" value="CdaR_GGDEF"/>
</dbReference>
<dbReference type="Proteomes" id="UP000294650">
    <property type="component" value="Unassembled WGS sequence"/>
</dbReference>
<evidence type="ECO:0000313" key="8">
    <source>
        <dbReference type="Proteomes" id="UP000294650"/>
    </source>
</evidence>
<name>A0A4R3MZ16_9BACI</name>
<protein>
    <submittedName>
        <fullName evidence="7">AraC family two component transcriptional regulator</fullName>
    </submittedName>
</protein>